<accession>A0A838CSV9</accession>
<gene>
    <name evidence="3" type="ORF">H0266_08115</name>
</gene>
<dbReference type="Proteomes" id="UP000571017">
    <property type="component" value="Unassembled WGS sequence"/>
</dbReference>
<dbReference type="EMBL" id="JACEFG010000002">
    <property type="protein sequence ID" value="MBA2174855.1"/>
    <property type="molecule type" value="Genomic_DNA"/>
</dbReference>
<dbReference type="Pfam" id="PF00583">
    <property type="entry name" value="Acetyltransf_1"/>
    <property type="match status" value="1"/>
</dbReference>
<dbReference type="PANTHER" id="PTHR13947:SF37">
    <property type="entry name" value="LD18367P"/>
    <property type="match status" value="1"/>
</dbReference>
<evidence type="ECO:0000313" key="4">
    <source>
        <dbReference type="Proteomes" id="UP000571017"/>
    </source>
</evidence>
<comment type="caution">
    <text evidence="3">The sequence shown here is derived from an EMBL/GenBank/DDBJ whole genome shotgun (WGS) entry which is preliminary data.</text>
</comment>
<dbReference type="PANTHER" id="PTHR13947">
    <property type="entry name" value="GNAT FAMILY N-ACETYLTRANSFERASE"/>
    <property type="match status" value="1"/>
</dbReference>
<evidence type="ECO:0000313" key="3">
    <source>
        <dbReference type="EMBL" id="MBA2174855.1"/>
    </source>
</evidence>
<organism evidence="3 4">
    <name type="scientific">Halobacillus locisalis</name>
    <dbReference type="NCBI Taxonomy" id="220753"/>
    <lineage>
        <taxon>Bacteria</taxon>
        <taxon>Bacillati</taxon>
        <taxon>Bacillota</taxon>
        <taxon>Bacilli</taxon>
        <taxon>Bacillales</taxon>
        <taxon>Bacillaceae</taxon>
        <taxon>Halobacillus</taxon>
    </lineage>
</organism>
<sequence length="142" mass="16181">MIRTAREKDIGELANLMGELGYPTTTSEMEQRFEKISSNPSYNTQVAEKDGKVVGMIGMMLGFHYEKNENYIRIVAFVVDSKYRKNGIGDKLIQKAEEWAMEQGLNKLVLNSGNRSDRNNAHEFYTNRGFEGKATGFYKILP</sequence>
<dbReference type="InterPro" id="IPR016181">
    <property type="entry name" value="Acyl_CoA_acyltransferase"/>
</dbReference>
<evidence type="ECO:0000256" key="1">
    <source>
        <dbReference type="ARBA" id="ARBA00022679"/>
    </source>
</evidence>
<name>A0A838CSV9_9BACI</name>
<evidence type="ECO:0000259" key="2">
    <source>
        <dbReference type="PROSITE" id="PS51186"/>
    </source>
</evidence>
<proteinExistence type="predicted"/>
<dbReference type="InterPro" id="IPR000182">
    <property type="entry name" value="GNAT_dom"/>
</dbReference>
<dbReference type="RefSeq" id="WP_181471910.1">
    <property type="nucleotide sequence ID" value="NZ_JACEFG010000002.1"/>
</dbReference>
<feature type="domain" description="N-acetyltransferase" evidence="2">
    <location>
        <begin position="1"/>
        <end position="142"/>
    </location>
</feature>
<dbReference type="GO" id="GO:0008080">
    <property type="term" value="F:N-acetyltransferase activity"/>
    <property type="evidence" value="ECO:0007669"/>
    <property type="project" value="InterPro"/>
</dbReference>
<dbReference type="AlphaFoldDB" id="A0A838CSV9"/>
<keyword evidence="1 3" id="KW-0808">Transferase</keyword>
<dbReference type="CDD" id="cd04301">
    <property type="entry name" value="NAT_SF"/>
    <property type="match status" value="1"/>
</dbReference>
<dbReference type="Gene3D" id="3.40.630.30">
    <property type="match status" value="1"/>
</dbReference>
<keyword evidence="4" id="KW-1185">Reference proteome</keyword>
<dbReference type="SUPFAM" id="SSF55729">
    <property type="entry name" value="Acyl-CoA N-acyltransferases (Nat)"/>
    <property type="match status" value="1"/>
</dbReference>
<dbReference type="InterPro" id="IPR050769">
    <property type="entry name" value="NAT_camello-type"/>
</dbReference>
<reference evidence="3 4" key="1">
    <citation type="journal article" date="2004" name="Extremophiles">
        <title>Halobacillus locisalis sp. nov., a halophilic bacterium isolated from a marine solar saltern of the Yellow Sea in Korea.</title>
        <authorList>
            <person name="Yoon J.H."/>
            <person name="Kang K.H."/>
            <person name="Oh T.K."/>
            <person name="Park Y.H."/>
        </authorList>
    </citation>
    <scope>NUCLEOTIDE SEQUENCE [LARGE SCALE GENOMIC DNA]</scope>
    <source>
        <strain evidence="3 4">KCTC 3788</strain>
    </source>
</reference>
<protein>
    <submittedName>
        <fullName evidence="3">GNAT family N-acetyltransferase</fullName>
    </submittedName>
</protein>
<dbReference type="PROSITE" id="PS51186">
    <property type="entry name" value="GNAT"/>
    <property type="match status" value="1"/>
</dbReference>